<dbReference type="AlphaFoldDB" id="A0A8H5G0P1"/>
<dbReference type="Proteomes" id="UP000559027">
    <property type="component" value="Unassembled WGS sequence"/>
</dbReference>
<accession>A0A8H5G0P1</accession>
<evidence type="ECO:0000313" key="3">
    <source>
        <dbReference type="EMBL" id="KAF5355693.1"/>
    </source>
</evidence>
<evidence type="ECO:0000256" key="1">
    <source>
        <dbReference type="RuleBase" id="RU363098"/>
    </source>
</evidence>
<dbReference type="GO" id="GO:0030422">
    <property type="term" value="P:siRNA processing"/>
    <property type="evidence" value="ECO:0007669"/>
    <property type="project" value="TreeGrafter"/>
</dbReference>
<dbReference type="PANTHER" id="PTHR23079:SF55">
    <property type="entry name" value="RNA-DIRECTED RNA POLYMERASE"/>
    <property type="match status" value="1"/>
</dbReference>
<feature type="domain" description="RDRP core" evidence="2">
    <location>
        <begin position="408"/>
        <end position="1005"/>
    </location>
</feature>
<comment type="catalytic activity">
    <reaction evidence="1">
        <text>RNA(n) + a ribonucleoside 5'-triphosphate = RNA(n+1) + diphosphate</text>
        <dbReference type="Rhea" id="RHEA:21248"/>
        <dbReference type="Rhea" id="RHEA-COMP:14527"/>
        <dbReference type="Rhea" id="RHEA-COMP:17342"/>
        <dbReference type="ChEBI" id="CHEBI:33019"/>
        <dbReference type="ChEBI" id="CHEBI:61557"/>
        <dbReference type="ChEBI" id="CHEBI:140395"/>
        <dbReference type="EC" id="2.7.7.48"/>
    </reaction>
</comment>
<comment type="similarity">
    <text evidence="1">Belongs to the RdRP family.</text>
</comment>
<sequence>MEVFMHNLPLHAGEDDLKVVLASLLHSSLFNYVQTNFAVHLHKRRKPGARAQTGTFTVADSSVGTKFLQHYGDPNAVRYGADRLIHFKRSNHDPRPDIVETISRTPWVDPIKEREQKKKDRILTSSSISISSIQFGWQCRDEVVSIEAEANRDAALRFDPGRREIHVVTKADEFNLDIIAIRYTSIHSISRHQSTKDGNHVLFFDLGMPPTFLRKALDTSSPSTNGTESQATYTRVSTFPHLDNTRAISFTGLALRLVFTSREDSEMFSKLSETAGIRHLHSQETIIERRGLFSATRLDTLERNLRRFNWSIAFQLASLLQNLILDTSELLELLPRIREIVRLKGKAYTAKLLSEFRNVAMGLWYSDDYNETISSCFKAVERDFAKQGDTLSLIPDDGSYYQSLHVIITPTTMFFNGPYPEQSNRVIRRYDSECHENFLRVTFRDENHLQYRFDREIDGPGFIKDRVGEFLKKGLSIAGRVFEFLAYSQSALKEHSVWFVKAFRDSDNGYVNTATIIESLGTFHGLSYDPDLMRCPARYAARISQAFTATDAAVVPVEDVLKLEDIKTADGKYVFTDGVGTMSMDLARAIWGKLRESKKKRGKPSDFPHAYQIRYRGSKGMLSIDHTLNGVHSIGLRPSMTKFEAEDVSGEHEIEIARAFDRPTTYYLNRPLIMLLEGLGVPYEVFHDFQEQAVSATKGATATLGGAARLLETHGLGASFRLPSTMQSLAKLGLDSVYDDPFYTQLLKVGVYHILRDLKHHARIPIPDAWTLVGVADVHNHLKEGEVFACVKHHTQGIIFLEGPVLISRSPTIHPGDVQVVRAIGTPIEGTCFAREPLFNTVVFSVQGERPLPSCLGGGDLDGDIYNIIPLRDHPWFTPAKPLNDPAEYAPTQRKLLDRDSTMEDVADFVMEYIISDVVGIIAINWLIIADQSPAGIHDEDCLTLAQLHSDAVDYPKSGRAVELNAIPKLKFKLKPDWNAPETINPDSTSYYQSPRAIGKLFRAIELDEIPMPSRPRRRARRTMPRQVQNLTDDLSAFQLRDPDSHVFDLVERQVRRFLDTAGPWEKLDFEEIARLFKRFSSELTGIAANYSLSHKNVMLSEEEVIVGTITQKTSQPRTRKEYMTKVREMSDTLVKGVRLELEGDEDRTLEDYLKYAWLAWELSFVEVKREKFGAKSFGWLALGAIFDAMKQIEEHDASELRSLRSRRG</sequence>
<gene>
    <name evidence="3" type="ORF">D9756_003912</name>
</gene>
<comment type="caution">
    <text evidence="3">The sequence shown here is derived from an EMBL/GenBank/DDBJ whole genome shotgun (WGS) entry which is preliminary data.</text>
</comment>
<dbReference type="GO" id="GO:0003723">
    <property type="term" value="F:RNA binding"/>
    <property type="evidence" value="ECO:0007669"/>
    <property type="project" value="UniProtKB-KW"/>
</dbReference>
<organism evidence="3 4">
    <name type="scientific">Leucocoprinus leucothites</name>
    <dbReference type="NCBI Taxonomy" id="201217"/>
    <lineage>
        <taxon>Eukaryota</taxon>
        <taxon>Fungi</taxon>
        <taxon>Dikarya</taxon>
        <taxon>Basidiomycota</taxon>
        <taxon>Agaricomycotina</taxon>
        <taxon>Agaricomycetes</taxon>
        <taxon>Agaricomycetidae</taxon>
        <taxon>Agaricales</taxon>
        <taxon>Agaricineae</taxon>
        <taxon>Agaricaceae</taxon>
        <taxon>Leucocoprinus</taxon>
    </lineage>
</organism>
<keyword evidence="1" id="KW-0696">RNA-directed RNA polymerase</keyword>
<dbReference type="EMBL" id="JAACJO010000007">
    <property type="protein sequence ID" value="KAF5355693.1"/>
    <property type="molecule type" value="Genomic_DNA"/>
</dbReference>
<evidence type="ECO:0000259" key="2">
    <source>
        <dbReference type="Pfam" id="PF05183"/>
    </source>
</evidence>
<evidence type="ECO:0000313" key="4">
    <source>
        <dbReference type="Proteomes" id="UP000559027"/>
    </source>
</evidence>
<keyword evidence="1" id="KW-0694">RNA-binding</keyword>
<dbReference type="PANTHER" id="PTHR23079">
    <property type="entry name" value="RNA-DEPENDENT RNA POLYMERASE"/>
    <property type="match status" value="1"/>
</dbReference>
<dbReference type="GO" id="GO:0031380">
    <property type="term" value="C:nuclear RNA-directed RNA polymerase complex"/>
    <property type="evidence" value="ECO:0007669"/>
    <property type="project" value="TreeGrafter"/>
</dbReference>
<protein>
    <recommendedName>
        <fullName evidence="1">RNA-dependent RNA polymerase</fullName>
        <ecNumber evidence="1">2.7.7.48</ecNumber>
    </recommendedName>
</protein>
<keyword evidence="4" id="KW-1185">Reference proteome</keyword>
<dbReference type="InterPro" id="IPR057596">
    <property type="entry name" value="RDRP_core"/>
</dbReference>
<dbReference type="GO" id="GO:0003968">
    <property type="term" value="F:RNA-directed RNA polymerase activity"/>
    <property type="evidence" value="ECO:0007669"/>
    <property type="project" value="UniProtKB-KW"/>
</dbReference>
<proteinExistence type="inferred from homology"/>
<dbReference type="OrthoDB" id="6513042at2759"/>
<name>A0A8H5G0P1_9AGAR</name>
<keyword evidence="1" id="KW-0808">Transferase</keyword>
<dbReference type="InterPro" id="IPR007855">
    <property type="entry name" value="RDRP"/>
</dbReference>
<keyword evidence="1" id="KW-0548">Nucleotidyltransferase</keyword>
<reference evidence="3 4" key="1">
    <citation type="journal article" date="2020" name="ISME J.">
        <title>Uncovering the hidden diversity of litter-decomposition mechanisms in mushroom-forming fungi.</title>
        <authorList>
            <person name="Floudas D."/>
            <person name="Bentzer J."/>
            <person name="Ahren D."/>
            <person name="Johansson T."/>
            <person name="Persson P."/>
            <person name="Tunlid A."/>
        </authorList>
    </citation>
    <scope>NUCLEOTIDE SEQUENCE [LARGE SCALE GENOMIC DNA]</scope>
    <source>
        <strain evidence="3 4">CBS 146.42</strain>
    </source>
</reference>
<dbReference type="Pfam" id="PF05183">
    <property type="entry name" value="RdRP"/>
    <property type="match status" value="1"/>
</dbReference>
<dbReference type="EC" id="2.7.7.48" evidence="1"/>